<organism evidence="2">
    <name type="scientific">Homalodisca liturata</name>
    <dbReference type="NCBI Taxonomy" id="320908"/>
    <lineage>
        <taxon>Eukaryota</taxon>
        <taxon>Metazoa</taxon>
        <taxon>Ecdysozoa</taxon>
        <taxon>Arthropoda</taxon>
        <taxon>Hexapoda</taxon>
        <taxon>Insecta</taxon>
        <taxon>Pterygota</taxon>
        <taxon>Neoptera</taxon>
        <taxon>Paraneoptera</taxon>
        <taxon>Hemiptera</taxon>
        <taxon>Auchenorrhyncha</taxon>
        <taxon>Membracoidea</taxon>
        <taxon>Cicadellidae</taxon>
        <taxon>Cicadellinae</taxon>
        <taxon>Proconiini</taxon>
        <taxon>Homalodisca</taxon>
    </lineage>
</organism>
<proteinExistence type="predicted"/>
<accession>A0A1B6IL49</accession>
<feature type="non-terminal residue" evidence="2">
    <location>
        <position position="1"/>
    </location>
</feature>
<name>A0A1B6IL49_9HEMI</name>
<dbReference type="EMBL" id="GECU01020063">
    <property type="protein sequence ID" value="JAS87643.1"/>
    <property type="molecule type" value="Transcribed_RNA"/>
</dbReference>
<sequence>SMLLRIPYNTLFKKSDFKDFTMDCIMRISSLIDSMDALNQRRAKLLERYLEIERVNIDLQSVCETNVVVKEDAPGVALPAKNCKTESENDPPPMIPKIIRVLHDMRQDLVLLRNLRAFLASLRQFNRFVNLSGQPFLGQENSQDAIRGA</sequence>
<protein>
    <submittedName>
        <fullName evidence="2">Uncharacterized protein</fullName>
    </submittedName>
</protein>
<gene>
    <name evidence="2" type="ORF">g.5137</name>
</gene>
<evidence type="ECO:0000313" key="2">
    <source>
        <dbReference type="EMBL" id="JAS87643.1"/>
    </source>
</evidence>
<dbReference type="AlphaFoldDB" id="A0A1B6IL49"/>
<feature type="coiled-coil region" evidence="1">
    <location>
        <begin position="28"/>
        <end position="55"/>
    </location>
</feature>
<evidence type="ECO:0000256" key="1">
    <source>
        <dbReference type="SAM" id="Coils"/>
    </source>
</evidence>
<keyword evidence="1" id="KW-0175">Coiled coil</keyword>
<reference evidence="2" key="1">
    <citation type="submission" date="2015-11" db="EMBL/GenBank/DDBJ databases">
        <title>De novo transcriptome assembly of four potential Pierce s Disease insect vectors from Arizona vineyards.</title>
        <authorList>
            <person name="Tassone E.E."/>
        </authorList>
    </citation>
    <scope>NUCLEOTIDE SEQUENCE</scope>
</reference>